<dbReference type="PANTHER" id="PTHR43289">
    <property type="entry name" value="MITOGEN-ACTIVATED PROTEIN KINASE KINASE KINASE 20-RELATED"/>
    <property type="match status" value="1"/>
</dbReference>
<dbReference type="PROSITE" id="PS00108">
    <property type="entry name" value="PROTEIN_KINASE_ST"/>
    <property type="match status" value="1"/>
</dbReference>
<evidence type="ECO:0000256" key="2">
    <source>
        <dbReference type="ARBA" id="ARBA00022741"/>
    </source>
</evidence>
<dbReference type="GO" id="GO:0004674">
    <property type="term" value="F:protein serine/threonine kinase activity"/>
    <property type="evidence" value="ECO:0007669"/>
    <property type="project" value="TreeGrafter"/>
</dbReference>
<dbReference type="InterPro" id="IPR017441">
    <property type="entry name" value="Protein_kinase_ATP_BS"/>
</dbReference>
<keyword evidence="9" id="KW-1185">Reference proteome</keyword>
<feature type="domain" description="Protein kinase" evidence="7">
    <location>
        <begin position="11"/>
        <end position="259"/>
    </location>
</feature>
<dbReference type="CDD" id="cd14014">
    <property type="entry name" value="STKc_PknB_like"/>
    <property type="match status" value="1"/>
</dbReference>
<keyword evidence="1" id="KW-0808">Transferase</keyword>
<dbReference type="Gene3D" id="1.10.510.10">
    <property type="entry name" value="Transferase(Phosphotransferase) domain 1"/>
    <property type="match status" value="1"/>
</dbReference>
<accession>A0A7X0NRK2</accession>
<evidence type="ECO:0000256" key="5">
    <source>
        <dbReference type="PROSITE-ProRule" id="PRU10141"/>
    </source>
</evidence>
<dbReference type="Proteomes" id="UP000565579">
    <property type="component" value="Unassembled WGS sequence"/>
</dbReference>
<feature type="region of interest" description="Disordered" evidence="6">
    <location>
        <begin position="345"/>
        <end position="373"/>
    </location>
</feature>
<protein>
    <recommendedName>
        <fullName evidence="7">Protein kinase domain-containing protein</fullName>
    </recommendedName>
</protein>
<evidence type="ECO:0000313" key="8">
    <source>
        <dbReference type="EMBL" id="MBB6548106.1"/>
    </source>
</evidence>
<dbReference type="PROSITE" id="PS50011">
    <property type="entry name" value="PROTEIN_KINASE_DOM"/>
    <property type="match status" value="1"/>
</dbReference>
<comment type="caution">
    <text evidence="8">The sequence shown here is derived from an EMBL/GenBank/DDBJ whole genome shotgun (WGS) entry which is preliminary data.</text>
</comment>
<dbReference type="Pfam" id="PF00069">
    <property type="entry name" value="Pkinase"/>
    <property type="match status" value="1"/>
</dbReference>
<evidence type="ECO:0000256" key="3">
    <source>
        <dbReference type="ARBA" id="ARBA00022777"/>
    </source>
</evidence>
<keyword evidence="2 5" id="KW-0547">Nucleotide-binding</keyword>
<proteinExistence type="predicted"/>
<reference evidence="8 9" key="1">
    <citation type="submission" date="2020-08" db="EMBL/GenBank/DDBJ databases">
        <title>Sequencing the genomes of 1000 actinobacteria strains.</title>
        <authorList>
            <person name="Klenk H.-P."/>
        </authorList>
    </citation>
    <scope>NUCLEOTIDE SEQUENCE [LARGE SCALE GENOMIC DNA]</scope>
    <source>
        <strain evidence="8 9">DSM 43768</strain>
    </source>
</reference>
<keyword evidence="3" id="KW-0418">Kinase</keyword>
<evidence type="ECO:0000256" key="4">
    <source>
        <dbReference type="ARBA" id="ARBA00022840"/>
    </source>
</evidence>
<gene>
    <name evidence="8" type="ORF">HD593_002901</name>
</gene>
<evidence type="ECO:0000256" key="6">
    <source>
        <dbReference type="SAM" id="MobiDB-lite"/>
    </source>
</evidence>
<dbReference type="PANTHER" id="PTHR43289:SF34">
    <property type="entry name" value="SERINE_THREONINE-PROTEIN KINASE YBDM-RELATED"/>
    <property type="match status" value="1"/>
</dbReference>
<dbReference type="GO" id="GO:0005524">
    <property type="term" value="F:ATP binding"/>
    <property type="evidence" value="ECO:0007669"/>
    <property type="project" value="UniProtKB-UniRule"/>
</dbReference>
<dbReference type="SMART" id="SM00220">
    <property type="entry name" value="S_TKc"/>
    <property type="match status" value="1"/>
</dbReference>
<dbReference type="InterPro" id="IPR000719">
    <property type="entry name" value="Prot_kinase_dom"/>
</dbReference>
<feature type="compositionally biased region" description="Polar residues" evidence="6">
    <location>
        <begin position="345"/>
        <end position="358"/>
    </location>
</feature>
<name>A0A7X0NRK2_9ACTN</name>
<feature type="binding site" evidence="5">
    <location>
        <position position="39"/>
    </location>
    <ligand>
        <name>ATP</name>
        <dbReference type="ChEBI" id="CHEBI:30616"/>
    </ligand>
</feature>
<dbReference type="Gene3D" id="3.30.200.20">
    <property type="entry name" value="Phosphorylase Kinase, domain 1"/>
    <property type="match status" value="1"/>
</dbReference>
<organism evidence="8 9">
    <name type="scientific">Nonomuraea rubra</name>
    <dbReference type="NCBI Taxonomy" id="46180"/>
    <lineage>
        <taxon>Bacteria</taxon>
        <taxon>Bacillati</taxon>
        <taxon>Actinomycetota</taxon>
        <taxon>Actinomycetes</taxon>
        <taxon>Streptosporangiales</taxon>
        <taxon>Streptosporangiaceae</taxon>
        <taxon>Nonomuraea</taxon>
    </lineage>
</organism>
<dbReference type="InterPro" id="IPR008271">
    <property type="entry name" value="Ser/Thr_kinase_AS"/>
</dbReference>
<evidence type="ECO:0000313" key="9">
    <source>
        <dbReference type="Proteomes" id="UP000565579"/>
    </source>
</evidence>
<sequence>MNDQTRRIGPYTLVRKLGEGGMGIVYLAQDPRFTPVALKVLRPELAGREDFRRRFTREAEAARQVARFCTAPVLDAGIEGDTAYLVTEYVDGPDLTGMIETRGPMRGANLEALAVGVATALAAIHEAGVVHRDLKPSNILLSAVGPRVIDFGIARLAEPDATQSAAVVGTPAYMAPEQAGGGPITAASDVFAWGGVVTYAGTGRPPFGTGQVPEVLYRVAHHEPRLDGLDERLRELVEQALRKDPARRPTAQQLLDRLLGRERATVASATRAVSDAWTPLLNGQAPPPPPAAPARRQGGRWVAPAVAAVLASALTMGGALAMWRPWQAGAGTPTVLRTVQETVTTTAGSGPADTQASSAAAEPPATVTPGSEQAAVSKKISDGWTKYPAVIRIASLRRQGENVRLEFTIRNDHSQNSLGVYGLTESNASNLGDIELVLPDDPLPVRPLWQDDRCACSGLAPGDFIPAGQERRFFAVFRAVPATATTVDLDMKNLGHFANLLITKK</sequence>
<evidence type="ECO:0000259" key="7">
    <source>
        <dbReference type="PROSITE" id="PS50011"/>
    </source>
</evidence>
<dbReference type="RefSeq" id="WP_185102655.1">
    <property type="nucleotide sequence ID" value="NZ_JACHMI010000001.1"/>
</dbReference>
<dbReference type="SUPFAM" id="SSF56112">
    <property type="entry name" value="Protein kinase-like (PK-like)"/>
    <property type="match status" value="1"/>
</dbReference>
<evidence type="ECO:0000256" key="1">
    <source>
        <dbReference type="ARBA" id="ARBA00022679"/>
    </source>
</evidence>
<dbReference type="InterPro" id="IPR011009">
    <property type="entry name" value="Kinase-like_dom_sf"/>
</dbReference>
<dbReference type="AlphaFoldDB" id="A0A7X0NRK2"/>
<dbReference type="PROSITE" id="PS00107">
    <property type="entry name" value="PROTEIN_KINASE_ATP"/>
    <property type="match status" value="1"/>
</dbReference>
<dbReference type="EMBL" id="JACHMI010000001">
    <property type="protein sequence ID" value="MBB6548106.1"/>
    <property type="molecule type" value="Genomic_DNA"/>
</dbReference>
<keyword evidence="4 5" id="KW-0067">ATP-binding</keyword>